<organism evidence="5 6">
    <name type="scientific">Mycena rosella</name>
    <name type="common">Pink bonnet</name>
    <name type="synonym">Agaricus rosellus</name>
    <dbReference type="NCBI Taxonomy" id="1033263"/>
    <lineage>
        <taxon>Eukaryota</taxon>
        <taxon>Fungi</taxon>
        <taxon>Dikarya</taxon>
        <taxon>Basidiomycota</taxon>
        <taxon>Agaricomycotina</taxon>
        <taxon>Agaricomycetes</taxon>
        <taxon>Agaricomycetidae</taxon>
        <taxon>Agaricales</taxon>
        <taxon>Marasmiineae</taxon>
        <taxon>Mycenaceae</taxon>
        <taxon>Mycena</taxon>
    </lineage>
</organism>
<gene>
    <name evidence="5" type="ORF">B0H17DRAFT_1196649</name>
    <name evidence="4" type="ORF">B0H17DRAFT_1199196</name>
    <name evidence="3" type="ORF">B0H17DRAFT_1215992</name>
    <name evidence="2" type="ORF">B0H17DRAFT_1218764</name>
</gene>
<evidence type="ECO:0000313" key="3">
    <source>
        <dbReference type="EMBL" id="KAJ7645714.1"/>
    </source>
</evidence>
<dbReference type="EMBL" id="JARKIE010000041">
    <property type="protein sequence ID" value="KAJ7694675.1"/>
    <property type="molecule type" value="Genomic_DNA"/>
</dbReference>
<feature type="compositionally biased region" description="Basic and acidic residues" evidence="1">
    <location>
        <begin position="45"/>
        <end position="84"/>
    </location>
</feature>
<evidence type="ECO:0000313" key="6">
    <source>
        <dbReference type="Proteomes" id="UP001221757"/>
    </source>
</evidence>
<feature type="compositionally biased region" description="Basic and acidic residues" evidence="1">
    <location>
        <begin position="10"/>
        <end position="23"/>
    </location>
</feature>
<accession>A0AAD7DVR5</accession>
<name>A0AAD7DVR5_MYCRO</name>
<proteinExistence type="predicted"/>
<keyword evidence="6" id="KW-1185">Reference proteome</keyword>
<dbReference type="Proteomes" id="UP001221757">
    <property type="component" value="Unassembled WGS sequence"/>
</dbReference>
<comment type="caution">
    <text evidence="5">The sequence shown here is derived from an EMBL/GenBank/DDBJ whole genome shotgun (WGS) entry which is preliminary data.</text>
</comment>
<evidence type="ECO:0000313" key="4">
    <source>
        <dbReference type="EMBL" id="KAJ7694675.1"/>
    </source>
</evidence>
<evidence type="ECO:0000256" key="1">
    <source>
        <dbReference type="SAM" id="MobiDB-lite"/>
    </source>
</evidence>
<evidence type="ECO:0000313" key="2">
    <source>
        <dbReference type="EMBL" id="KAJ7625417.1"/>
    </source>
</evidence>
<sequence>MGKRKVKKTPPQEEGRINNESKHSGAATQSKIENHRRASAAYKNRHPEEEKARKRDYIAARRLAEKLKRRQWDPPKPKAPRLSEADNGGAHAGELDPDQLVTPHLVDHVEESLHVTLAPSVNSDEQLAAVALAGMAGADSVLEMARLLSVRGSSSSLPKAGTVLLMERSTRVRDAQAAVAALSMRPFARISLIDAMMWSEILPLETPPYLPMSVVAYQRVNKWRWSSVRTADNGWDCEMVAVMAELAKTITADPMRDNLWR</sequence>
<protein>
    <submittedName>
        <fullName evidence="5">Uncharacterized protein</fullName>
    </submittedName>
</protein>
<dbReference type="EMBL" id="JARKIE010000024">
    <property type="protein sequence ID" value="KAJ7699075.1"/>
    <property type="molecule type" value="Genomic_DNA"/>
</dbReference>
<dbReference type="AlphaFoldDB" id="A0AAD7DVR5"/>
<feature type="region of interest" description="Disordered" evidence="1">
    <location>
        <begin position="1"/>
        <end position="97"/>
    </location>
</feature>
<dbReference type="EMBL" id="JARKIE010000596">
    <property type="protein sequence ID" value="KAJ7625417.1"/>
    <property type="molecule type" value="Genomic_DNA"/>
</dbReference>
<evidence type="ECO:0000313" key="5">
    <source>
        <dbReference type="EMBL" id="KAJ7699075.1"/>
    </source>
</evidence>
<dbReference type="EMBL" id="JARKIE010000397">
    <property type="protein sequence ID" value="KAJ7645714.1"/>
    <property type="molecule type" value="Genomic_DNA"/>
</dbReference>
<reference evidence="5" key="1">
    <citation type="submission" date="2023-03" db="EMBL/GenBank/DDBJ databases">
        <title>Massive genome expansion in bonnet fungi (Mycena s.s.) driven by repeated elements and novel gene families across ecological guilds.</title>
        <authorList>
            <consortium name="Lawrence Berkeley National Laboratory"/>
            <person name="Harder C.B."/>
            <person name="Miyauchi S."/>
            <person name="Viragh M."/>
            <person name="Kuo A."/>
            <person name="Thoen E."/>
            <person name="Andreopoulos B."/>
            <person name="Lu D."/>
            <person name="Skrede I."/>
            <person name="Drula E."/>
            <person name="Henrissat B."/>
            <person name="Morin E."/>
            <person name="Kohler A."/>
            <person name="Barry K."/>
            <person name="LaButti K."/>
            <person name="Morin E."/>
            <person name="Salamov A."/>
            <person name="Lipzen A."/>
            <person name="Mereny Z."/>
            <person name="Hegedus B."/>
            <person name="Baldrian P."/>
            <person name="Stursova M."/>
            <person name="Weitz H."/>
            <person name="Taylor A."/>
            <person name="Grigoriev I.V."/>
            <person name="Nagy L.G."/>
            <person name="Martin F."/>
            <person name="Kauserud H."/>
        </authorList>
    </citation>
    <scope>NUCLEOTIDE SEQUENCE</scope>
    <source>
        <strain evidence="5">CBHHK067</strain>
    </source>
</reference>